<protein>
    <submittedName>
        <fullName evidence="1">Uncharacterized protein</fullName>
    </submittedName>
</protein>
<dbReference type="PROSITE" id="PS51257">
    <property type="entry name" value="PROKAR_LIPOPROTEIN"/>
    <property type="match status" value="1"/>
</dbReference>
<dbReference type="EMBL" id="JAVFWL010000005">
    <property type="protein sequence ID" value="KAK6756645.1"/>
    <property type="molecule type" value="Genomic_DNA"/>
</dbReference>
<evidence type="ECO:0000313" key="1">
    <source>
        <dbReference type="EMBL" id="KAK6756645.1"/>
    </source>
</evidence>
<sequence>MSLRHVPHVEEDNGETGHTAQQRVWPVLSSFALSCCVRAVASCLMHFYAYSSSPSSSSSDDDCLSTDASPTKLLAIAIQKRHFVILMMVSPPASGAARTRTRIPSASMTSLFVSMAVRWSIEIRNVYPSD</sequence>
<keyword evidence="2" id="KW-1185">Reference proteome</keyword>
<organism evidence="1 2">
    <name type="scientific">Necator americanus</name>
    <name type="common">Human hookworm</name>
    <dbReference type="NCBI Taxonomy" id="51031"/>
    <lineage>
        <taxon>Eukaryota</taxon>
        <taxon>Metazoa</taxon>
        <taxon>Ecdysozoa</taxon>
        <taxon>Nematoda</taxon>
        <taxon>Chromadorea</taxon>
        <taxon>Rhabditida</taxon>
        <taxon>Rhabditina</taxon>
        <taxon>Rhabditomorpha</taxon>
        <taxon>Strongyloidea</taxon>
        <taxon>Ancylostomatidae</taxon>
        <taxon>Bunostominae</taxon>
        <taxon>Necator</taxon>
    </lineage>
</organism>
<evidence type="ECO:0000313" key="2">
    <source>
        <dbReference type="Proteomes" id="UP001303046"/>
    </source>
</evidence>
<gene>
    <name evidence="1" type="primary">Necator_chrV.g19623</name>
    <name evidence="1" type="ORF">RB195_014831</name>
</gene>
<name>A0ABR1E321_NECAM</name>
<accession>A0ABR1E321</accession>
<dbReference type="Proteomes" id="UP001303046">
    <property type="component" value="Unassembled WGS sequence"/>
</dbReference>
<comment type="caution">
    <text evidence="1">The sequence shown here is derived from an EMBL/GenBank/DDBJ whole genome shotgun (WGS) entry which is preliminary data.</text>
</comment>
<proteinExistence type="predicted"/>
<reference evidence="1 2" key="1">
    <citation type="submission" date="2023-08" db="EMBL/GenBank/DDBJ databases">
        <title>A Necator americanus chromosomal reference genome.</title>
        <authorList>
            <person name="Ilik V."/>
            <person name="Petrzelkova K.J."/>
            <person name="Pardy F."/>
            <person name="Fuh T."/>
            <person name="Niatou-Singa F.S."/>
            <person name="Gouil Q."/>
            <person name="Baker L."/>
            <person name="Ritchie M.E."/>
            <person name="Jex A.R."/>
            <person name="Gazzola D."/>
            <person name="Li H."/>
            <person name="Toshio Fujiwara R."/>
            <person name="Zhan B."/>
            <person name="Aroian R.V."/>
            <person name="Pafco B."/>
            <person name="Schwarz E.M."/>
        </authorList>
    </citation>
    <scope>NUCLEOTIDE SEQUENCE [LARGE SCALE GENOMIC DNA]</scope>
    <source>
        <strain evidence="1 2">Aroian</strain>
        <tissue evidence="1">Whole animal</tissue>
    </source>
</reference>